<dbReference type="AlphaFoldDB" id="A0A0K2T425"/>
<sequence>MNYINITYTHLNLFMYISFCTKKIITNPRSKSCYKMSKIQSKIYCSLAVLESATYDLTGDGEEGNFQIDEDIHLFFRNENHHTVILTLKNELGSLKKKYEVHIFDLVCKNVPNWILRLFLVLNIILRISVTGIFELIRNIEQ</sequence>
<keyword evidence="1" id="KW-1133">Transmembrane helix</keyword>
<proteinExistence type="predicted"/>
<feature type="transmembrane region" description="Helical" evidence="1">
    <location>
        <begin position="114"/>
        <end position="137"/>
    </location>
</feature>
<protein>
    <submittedName>
        <fullName evidence="2">Uncharacterized protein</fullName>
    </submittedName>
</protein>
<dbReference type="OrthoDB" id="6382334at2759"/>
<evidence type="ECO:0000256" key="1">
    <source>
        <dbReference type="SAM" id="Phobius"/>
    </source>
</evidence>
<organism evidence="2">
    <name type="scientific">Lepeophtheirus salmonis</name>
    <name type="common">Salmon louse</name>
    <name type="synonym">Caligus salmonis</name>
    <dbReference type="NCBI Taxonomy" id="72036"/>
    <lineage>
        <taxon>Eukaryota</taxon>
        <taxon>Metazoa</taxon>
        <taxon>Ecdysozoa</taxon>
        <taxon>Arthropoda</taxon>
        <taxon>Crustacea</taxon>
        <taxon>Multicrustacea</taxon>
        <taxon>Hexanauplia</taxon>
        <taxon>Copepoda</taxon>
        <taxon>Siphonostomatoida</taxon>
        <taxon>Caligidae</taxon>
        <taxon>Lepeophtheirus</taxon>
    </lineage>
</organism>
<accession>A0A0K2T425</accession>
<dbReference type="EMBL" id="HACA01003468">
    <property type="protein sequence ID" value="CDW20829.1"/>
    <property type="molecule type" value="Transcribed_RNA"/>
</dbReference>
<keyword evidence="1" id="KW-0812">Transmembrane</keyword>
<evidence type="ECO:0000313" key="2">
    <source>
        <dbReference type="EMBL" id="CDW20829.1"/>
    </source>
</evidence>
<keyword evidence="1" id="KW-0472">Membrane</keyword>
<reference evidence="2" key="1">
    <citation type="submission" date="2014-05" db="EMBL/GenBank/DDBJ databases">
        <authorList>
            <person name="Chronopoulou M."/>
        </authorList>
    </citation>
    <scope>NUCLEOTIDE SEQUENCE</scope>
    <source>
        <tissue evidence="2">Whole organism</tissue>
    </source>
</reference>
<name>A0A0K2T425_LEPSM</name>